<keyword evidence="2" id="KW-1185">Reference proteome</keyword>
<dbReference type="EMBL" id="QUAK01000022">
    <property type="protein sequence ID" value="RFU87907.1"/>
    <property type="molecule type" value="Genomic_DNA"/>
</dbReference>
<accession>A0A372MC91</accession>
<dbReference type="Proteomes" id="UP000263094">
    <property type="component" value="Unassembled WGS sequence"/>
</dbReference>
<evidence type="ECO:0000313" key="2">
    <source>
        <dbReference type="Proteomes" id="UP000263094"/>
    </source>
</evidence>
<name>A0A372MC91_9ACTN</name>
<gene>
    <name evidence="1" type="ORF">DY218_04330</name>
</gene>
<protein>
    <submittedName>
        <fullName evidence="1">Uncharacterized protein</fullName>
    </submittedName>
</protein>
<proteinExistence type="predicted"/>
<organism evidence="1 2">
    <name type="scientific">Streptomyces triticagri</name>
    <dbReference type="NCBI Taxonomy" id="2293568"/>
    <lineage>
        <taxon>Bacteria</taxon>
        <taxon>Bacillati</taxon>
        <taxon>Actinomycetota</taxon>
        <taxon>Actinomycetes</taxon>
        <taxon>Kitasatosporales</taxon>
        <taxon>Streptomycetaceae</taxon>
        <taxon>Streptomyces</taxon>
    </lineage>
</organism>
<comment type="caution">
    <text evidence="1">The sequence shown here is derived from an EMBL/GenBank/DDBJ whole genome shotgun (WGS) entry which is preliminary data.</text>
</comment>
<dbReference type="AlphaFoldDB" id="A0A372MC91"/>
<sequence length="59" mass="6604">MWGRVGAEFASMPHRRAVYCTPVNRMSGMRDLIHRIRLPCEAKGLCRVPAGHVAQQLDG</sequence>
<evidence type="ECO:0000313" key="1">
    <source>
        <dbReference type="EMBL" id="RFU87907.1"/>
    </source>
</evidence>
<reference evidence="1 2" key="1">
    <citation type="submission" date="2018-08" db="EMBL/GenBank/DDBJ databases">
        <title>Isolation, diversity and antifungal activity of Actinobacteria from wheat.</title>
        <authorList>
            <person name="Han C."/>
        </authorList>
    </citation>
    <scope>NUCLEOTIDE SEQUENCE [LARGE SCALE GENOMIC DNA]</scope>
    <source>
        <strain evidence="1 2">NEAU-YY421</strain>
    </source>
</reference>